<feature type="compositionally biased region" description="Polar residues" evidence="3">
    <location>
        <begin position="22"/>
        <end position="35"/>
    </location>
</feature>
<dbReference type="OrthoDB" id="660555at2759"/>
<feature type="compositionally biased region" description="Basic and acidic residues" evidence="3">
    <location>
        <begin position="704"/>
        <end position="713"/>
    </location>
</feature>
<evidence type="ECO:0000313" key="7">
    <source>
        <dbReference type="EMBL" id="KAF1988900.1"/>
    </source>
</evidence>
<dbReference type="Proteomes" id="UP000800041">
    <property type="component" value="Unassembled WGS sequence"/>
</dbReference>
<dbReference type="PANTHER" id="PTHR46572:SF1">
    <property type="entry name" value="RHO1 GUANINE NUCLEOTIDE EXCHANGE FACTOR TUS1"/>
    <property type="match status" value="1"/>
</dbReference>
<keyword evidence="2" id="KW-0344">Guanine-nucleotide releasing factor</keyword>
<evidence type="ECO:0000259" key="6">
    <source>
        <dbReference type="PROSITE" id="PS50219"/>
    </source>
</evidence>
<dbReference type="InterPro" id="IPR011993">
    <property type="entry name" value="PH-like_dom_sf"/>
</dbReference>
<feature type="region of interest" description="Disordered" evidence="3">
    <location>
        <begin position="588"/>
        <end position="648"/>
    </location>
</feature>
<feature type="compositionally biased region" description="Low complexity" evidence="3">
    <location>
        <begin position="1"/>
        <end position="16"/>
    </location>
</feature>
<feature type="compositionally biased region" description="Low complexity" evidence="3">
    <location>
        <begin position="443"/>
        <end position="452"/>
    </location>
</feature>
<dbReference type="Pfam" id="PF15405">
    <property type="entry name" value="PH_5"/>
    <property type="match status" value="1"/>
</dbReference>
<feature type="compositionally biased region" description="Polar residues" evidence="3">
    <location>
        <begin position="687"/>
        <end position="697"/>
    </location>
</feature>
<dbReference type="Pfam" id="PF00621">
    <property type="entry name" value="RhoGEF"/>
    <property type="match status" value="1"/>
</dbReference>
<dbReference type="SMART" id="SM00233">
    <property type="entry name" value="PH"/>
    <property type="match status" value="1"/>
</dbReference>
<feature type="compositionally biased region" description="Acidic residues" evidence="3">
    <location>
        <begin position="503"/>
        <end position="513"/>
    </location>
</feature>
<feature type="compositionally biased region" description="Low complexity" evidence="3">
    <location>
        <begin position="551"/>
        <end position="573"/>
    </location>
</feature>
<feature type="domain" description="CNH" evidence="6">
    <location>
        <begin position="1382"/>
        <end position="1703"/>
    </location>
</feature>
<evidence type="ECO:0000256" key="1">
    <source>
        <dbReference type="ARBA" id="ARBA00022553"/>
    </source>
</evidence>
<feature type="compositionally biased region" description="Polar residues" evidence="3">
    <location>
        <begin position="175"/>
        <end position="196"/>
    </location>
</feature>
<feature type="compositionally biased region" description="Low complexity" evidence="3">
    <location>
        <begin position="276"/>
        <end position="289"/>
    </location>
</feature>
<dbReference type="InterPro" id="IPR041675">
    <property type="entry name" value="PH_5"/>
</dbReference>
<organism evidence="7 8">
    <name type="scientific">Aulographum hederae CBS 113979</name>
    <dbReference type="NCBI Taxonomy" id="1176131"/>
    <lineage>
        <taxon>Eukaryota</taxon>
        <taxon>Fungi</taxon>
        <taxon>Dikarya</taxon>
        <taxon>Ascomycota</taxon>
        <taxon>Pezizomycotina</taxon>
        <taxon>Dothideomycetes</taxon>
        <taxon>Pleosporomycetidae</taxon>
        <taxon>Aulographales</taxon>
        <taxon>Aulographaceae</taxon>
    </lineage>
</organism>
<dbReference type="SMART" id="SM00325">
    <property type="entry name" value="RhoGEF"/>
    <property type="match status" value="1"/>
</dbReference>
<dbReference type="SUPFAM" id="SSF48065">
    <property type="entry name" value="DBL homology domain (DH-domain)"/>
    <property type="match status" value="1"/>
</dbReference>
<evidence type="ECO:0000256" key="2">
    <source>
        <dbReference type="ARBA" id="ARBA00022658"/>
    </source>
</evidence>
<dbReference type="PROSITE" id="PS50219">
    <property type="entry name" value="CNH"/>
    <property type="match status" value="1"/>
</dbReference>
<dbReference type="Gene3D" id="2.30.29.30">
    <property type="entry name" value="Pleckstrin-homology domain (PH domain)/Phosphotyrosine-binding domain (PTB)"/>
    <property type="match status" value="1"/>
</dbReference>
<dbReference type="Gene3D" id="1.20.900.10">
    <property type="entry name" value="Dbl homology (DH) domain"/>
    <property type="match status" value="1"/>
</dbReference>
<protein>
    <recommendedName>
        <fullName evidence="9">Rho1 guanine nucleotide exchange factor 3</fullName>
    </recommendedName>
</protein>
<dbReference type="PROSITE" id="PS50010">
    <property type="entry name" value="DH_2"/>
    <property type="match status" value="1"/>
</dbReference>
<feature type="compositionally biased region" description="Polar residues" evidence="3">
    <location>
        <begin position="240"/>
        <end position="252"/>
    </location>
</feature>
<gene>
    <name evidence="7" type="ORF">K402DRAFT_22308</name>
</gene>
<evidence type="ECO:0000313" key="8">
    <source>
        <dbReference type="Proteomes" id="UP000800041"/>
    </source>
</evidence>
<keyword evidence="8" id="KW-1185">Reference proteome</keyword>
<feature type="domain" description="PH" evidence="4">
    <location>
        <begin position="1137"/>
        <end position="1317"/>
    </location>
</feature>
<feature type="region of interest" description="Disordered" evidence="3">
    <location>
        <begin position="683"/>
        <end position="731"/>
    </location>
</feature>
<evidence type="ECO:0000256" key="3">
    <source>
        <dbReference type="SAM" id="MobiDB-lite"/>
    </source>
</evidence>
<dbReference type="Pfam" id="PF00780">
    <property type="entry name" value="CNH"/>
    <property type="match status" value="1"/>
</dbReference>
<keyword evidence="1" id="KW-0597">Phosphoprotein</keyword>
<accession>A0A6G1H7A0</accession>
<dbReference type="InterPro" id="IPR000219">
    <property type="entry name" value="DH_dom"/>
</dbReference>
<sequence length="1745" mass="192769">MAQYQNGQQYYGYGSPPDQPPASQYPSQYTPSADNYGQEPGNQPPYGIDTGNAYGDSYAQRRTGTAQQQSDELFIGGSGVPPPPPRTSTSQSLRSQYQAAQPAYNPQAYASPSSQSPPRFSAHRLSTAGHPQAYNPADYSGDLQRQGSISAYPQHYPQGAFSPTSSQFSPTSQSFGFASPTQTQPPYASARNSRTSIYGGAHAPHPAPPPVPPRLASVPVAPPLPTILDSATSPGDDWQQFPSGNRATSQSYAHYPDPYQRHSSAPSPPLQRHGSRQSSSGQGDFQSPSPFSDAAYNMPPTPGPPPPAHSPRRNNTTRHPTNNPLPGLPQEAPGDSDYFGQSNGRDGSRYYPGQNFSDESSPEEISQADLYDEVERAVMGPGSSGMQSPRIEVEGTEDQDPQRSHSGRSGSYNTHQDYANGHLTPESARYPRRPFDEDDGSDAEAAAGVEAMRVADEEEAEDRRRAGDSNRRESTGGYWPGFAPLSSHRDAPPSTPNQFDDSTTGDEDDDDAEFGAGVDMSSLGGGFLPPMSHGGDAEELIPRNSSLSKIQSHGQQGQPLSQSSSLRQSDSNQMYDYGDALGFARTDTFGTGGLSEPGEGRRRSYDEGDDGTEPMHDPFIFHPGMSSTRPLPPTPGNEYGHQYSHSASGPYPQDWRQNGYNAGRSSYPAAPEGYVTQNGPTIPRTHVSLSSHASTPHTLPPIRSKTDAEERRLRGQQPRSSAYLGDSGNESAVTLDLPTLPARGRYNPAKLTTADFQKCQEPWALSCIISWLKLMTEGEQYLREEGLVEGLLQLFTHKVPTMKMADAETLAARVVQEMEDANVLDHEEEWINIGNRTMTGVLYQLTGSGCYSSKVHSSEGTGRCYAHHCQRIVKKIDLHQHSTLNADGWMAYYNIKMEDLQNVDKKKIDYQNIMYEVVQKEETYMKNLMVLQQLYRDALRNAQPAILPPKKLEAFINDAFGKVDDVKNVNEEYLLPQLKYRQQEQGPWVIGFSDIFREWIRKAKNAYIAYAAAFPRATFKIREEKEKNMLFKNFIDTVAKDPRSNRLGWDNFLKSPITRLQQYGLLLQSALLKMREDSQEKTNLALAIEEIRLVTNECDARVGEMDRKVSLTYLQNKLQLRPDMSRVELNLEHLGRELLYQGDLQRMGQNKFSWVDQHALLFDHYLVLAKTIIQRNSDGSVKSEMYDVSRLPIPMDLLVLESRNDDPVQKSGVKGPFASVSVVPQRPGAIDTRHRSQSNQSPIPGQLSHSNTSTSLASLATTNSARTTVTTTVLDPKDDRILYPFRIKHLGKEIYTLYAPTSANRDIWCDKIEEAKTRHAASLFTQNAEPFRLRVMADSAFGYESAATMPKTIMTRGTPLDRAIRDVEKLYASTGRPVPICRARVNCATAFQQSGGAQMVAVGTDNGVYISQMDNPRGWAKVIPANKVTQIAVLEEFSLFLLIADKSLIAYHLDVVCPVGGGPPNNDSARRAPQKLSGSRDVGFFATGKMKDRTLVFYKKKDGISSTFKVLEPVLQKSTERRSRFGALGSIASGRSGRTEFFREYDEFYIPTECHAINLFSSSLAVSSVKGFEVLTLDKKQPVTIPDLRMEGVQKIALRLQNQQPLGMFRLPSGSEGSTPQAGGEEFLLCYEECAVYINKLGEISRSVIMEFVGKAKAAAVYGPYVLLFDHDFVEVRNALNGRLRQVISGRDVRCLDDGLGGQNSGGQAQPASGKRRSVKVGMQHPEIEKCQIVVELVLNENLRE</sequence>
<evidence type="ECO:0000259" key="4">
    <source>
        <dbReference type="PROSITE" id="PS50003"/>
    </source>
</evidence>
<dbReference type="PROSITE" id="PS50003">
    <property type="entry name" value="PH_DOMAIN"/>
    <property type="match status" value="1"/>
</dbReference>
<dbReference type="SUPFAM" id="SSF50729">
    <property type="entry name" value="PH domain-like"/>
    <property type="match status" value="1"/>
</dbReference>
<feature type="compositionally biased region" description="Low complexity" evidence="3">
    <location>
        <begin position="161"/>
        <end position="174"/>
    </location>
</feature>
<dbReference type="GO" id="GO:0005085">
    <property type="term" value="F:guanyl-nucleotide exchange factor activity"/>
    <property type="evidence" value="ECO:0007669"/>
    <property type="project" value="UniProtKB-KW"/>
</dbReference>
<dbReference type="InterPro" id="IPR001849">
    <property type="entry name" value="PH_domain"/>
</dbReference>
<dbReference type="Pfam" id="PF23582">
    <property type="entry name" value="WHD_RGF3"/>
    <property type="match status" value="1"/>
</dbReference>
<dbReference type="InterPro" id="IPR052233">
    <property type="entry name" value="Rho-type_GEFs"/>
</dbReference>
<feature type="region of interest" description="Disordered" evidence="3">
    <location>
        <begin position="1700"/>
        <end position="1719"/>
    </location>
</feature>
<dbReference type="CDD" id="cd00160">
    <property type="entry name" value="RhoGEF"/>
    <property type="match status" value="1"/>
</dbReference>
<evidence type="ECO:0008006" key="9">
    <source>
        <dbReference type="Google" id="ProtNLM"/>
    </source>
</evidence>
<evidence type="ECO:0000259" key="5">
    <source>
        <dbReference type="PROSITE" id="PS50010"/>
    </source>
</evidence>
<feature type="compositionally biased region" description="Polar residues" evidence="3">
    <location>
        <begin position="60"/>
        <end position="71"/>
    </location>
</feature>
<feature type="compositionally biased region" description="Low complexity" evidence="3">
    <location>
        <begin position="1247"/>
        <end position="1259"/>
    </location>
</feature>
<feature type="compositionally biased region" description="Pro residues" evidence="3">
    <location>
        <begin position="299"/>
        <end position="309"/>
    </location>
</feature>
<name>A0A6G1H7A0_9PEZI</name>
<feature type="compositionally biased region" description="Polar residues" evidence="3">
    <location>
        <begin position="407"/>
        <end position="417"/>
    </location>
</feature>
<dbReference type="InterPro" id="IPR001180">
    <property type="entry name" value="CNH_dom"/>
</dbReference>
<proteinExistence type="predicted"/>
<reference evidence="7" key="1">
    <citation type="journal article" date="2020" name="Stud. Mycol.">
        <title>101 Dothideomycetes genomes: a test case for predicting lifestyles and emergence of pathogens.</title>
        <authorList>
            <person name="Haridas S."/>
            <person name="Albert R."/>
            <person name="Binder M."/>
            <person name="Bloem J."/>
            <person name="Labutti K."/>
            <person name="Salamov A."/>
            <person name="Andreopoulos B."/>
            <person name="Baker S."/>
            <person name="Barry K."/>
            <person name="Bills G."/>
            <person name="Bluhm B."/>
            <person name="Cannon C."/>
            <person name="Castanera R."/>
            <person name="Culley D."/>
            <person name="Daum C."/>
            <person name="Ezra D."/>
            <person name="Gonzalez J."/>
            <person name="Henrissat B."/>
            <person name="Kuo A."/>
            <person name="Liang C."/>
            <person name="Lipzen A."/>
            <person name="Lutzoni F."/>
            <person name="Magnuson J."/>
            <person name="Mondo S."/>
            <person name="Nolan M."/>
            <person name="Ohm R."/>
            <person name="Pangilinan J."/>
            <person name="Park H.-J."/>
            <person name="Ramirez L."/>
            <person name="Alfaro M."/>
            <person name="Sun H."/>
            <person name="Tritt A."/>
            <person name="Yoshinaga Y."/>
            <person name="Zwiers L.-H."/>
            <person name="Turgeon B."/>
            <person name="Goodwin S."/>
            <person name="Spatafora J."/>
            <person name="Crous P."/>
            <person name="Grigoriev I."/>
        </authorList>
    </citation>
    <scope>NUCLEOTIDE SEQUENCE</scope>
    <source>
        <strain evidence="7">CBS 113979</strain>
    </source>
</reference>
<feature type="region of interest" description="Disordered" evidence="3">
    <location>
        <begin position="1"/>
        <end position="574"/>
    </location>
</feature>
<feature type="region of interest" description="Disordered" evidence="3">
    <location>
        <begin position="1226"/>
        <end position="1259"/>
    </location>
</feature>
<feature type="compositionally biased region" description="Basic and acidic residues" evidence="3">
    <location>
        <begin position="461"/>
        <end position="474"/>
    </location>
</feature>
<dbReference type="InterPro" id="IPR035899">
    <property type="entry name" value="DBL_dom_sf"/>
</dbReference>
<dbReference type="PANTHER" id="PTHR46572">
    <property type="entry name" value="RHO1 GDP-GTP EXCHANGE PROTEIN 1-RELATED"/>
    <property type="match status" value="1"/>
</dbReference>
<dbReference type="SMART" id="SM00036">
    <property type="entry name" value="CNH"/>
    <property type="match status" value="1"/>
</dbReference>
<feature type="domain" description="DH" evidence="5">
    <location>
        <begin position="909"/>
        <end position="1101"/>
    </location>
</feature>
<dbReference type="EMBL" id="ML977147">
    <property type="protein sequence ID" value="KAF1988900.1"/>
    <property type="molecule type" value="Genomic_DNA"/>
</dbReference>
<dbReference type="InterPro" id="IPR057283">
    <property type="entry name" value="RGF3_WH"/>
</dbReference>
<feature type="compositionally biased region" description="Low complexity" evidence="3">
    <location>
        <begin position="87"/>
        <end position="118"/>
    </location>
</feature>